<feature type="transmembrane region" description="Helical" evidence="1">
    <location>
        <begin position="94"/>
        <end position="113"/>
    </location>
</feature>
<keyword evidence="1" id="KW-0812">Transmembrane</keyword>
<organism evidence="3">
    <name type="scientific">marine metagenome</name>
    <dbReference type="NCBI Taxonomy" id="408172"/>
    <lineage>
        <taxon>unclassified sequences</taxon>
        <taxon>metagenomes</taxon>
        <taxon>ecological metagenomes</taxon>
    </lineage>
</organism>
<evidence type="ECO:0000259" key="2">
    <source>
        <dbReference type="PROSITE" id="PS50800"/>
    </source>
</evidence>
<dbReference type="PROSITE" id="PS50800">
    <property type="entry name" value="SAP"/>
    <property type="match status" value="1"/>
</dbReference>
<feature type="transmembrane region" description="Helical" evidence="1">
    <location>
        <begin position="149"/>
        <end position="168"/>
    </location>
</feature>
<sequence>MKEQPAGTLPERSDLMGYENMTVAELKNLLRGAELPISGKKADLIARLSENGVKPRKGYKHKMIHITWIVYSLLFGYGLYIFELSTSDGSSNTPLLGWVILIFILLPVLDLFARSRRKSGLPIPHAVSSMDVGPTTRETLESSKLSTHILLFISAIIAMSPLIIWDLGGRPPPVLLGDIVFIQLFFSIPTGIVFFIVSYLFLELLLWLRKTISTL</sequence>
<dbReference type="Gene3D" id="1.10.720.30">
    <property type="entry name" value="SAP domain"/>
    <property type="match status" value="1"/>
</dbReference>
<feature type="transmembrane region" description="Helical" evidence="1">
    <location>
        <begin position="180"/>
        <end position="202"/>
    </location>
</feature>
<dbReference type="Pfam" id="PF02037">
    <property type="entry name" value="SAP"/>
    <property type="match status" value="1"/>
</dbReference>
<proteinExistence type="predicted"/>
<keyword evidence="1" id="KW-0472">Membrane</keyword>
<reference evidence="3" key="1">
    <citation type="submission" date="2018-05" db="EMBL/GenBank/DDBJ databases">
        <authorList>
            <person name="Lanie J.A."/>
            <person name="Ng W.-L."/>
            <person name="Kazmierczak K.M."/>
            <person name="Andrzejewski T.M."/>
            <person name="Davidsen T.M."/>
            <person name="Wayne K.J."/>
            <person name="Tettelin H."/>
            <person name="Glass J.I."/>
            <person name="Rusch D."/>
            <person name="Podicherti R."/>
            <person name="Tsui H.-C.T."/>
            <person name="Winkler M.E."/>
        </authorList>
    </citation>
    <scope>NUCLEOTIDE SEQUENCE</scope>
</reference>
<dbReference type="InterPro" id="IPR003034">
    <property type="entry name" value="SAP_dom"/>
</dbReference>
<name>A0A382DV31_9ZZZZ</name>
<gene>
    <name evidence="3" type="ORF">METZ01_LOCUS195220</name>
</gene>
<dbReference type="AlphaFoldDB" id="A0A382DV31"/>
<accession>A0A382DV31</accession>
<dbReference type="InterPro" id="IPR036361">
    <property type="entry name" value="SAP_dom_sf"/>
</dbReference>
<dbReference type="SMART" id="SM00513">
    <property type="entry name" value="SAP"/>
    <property type="match status" value="1"/>
</dbReference>
<evidence type="ECO:0000313" key="3">
    <source>
        <dbReference type="EMBL" id="SVB42366.1"/>
    </source>
</evidence>
<protein>
    <recommendedName>
        <fullName evidence="2">SAP domain-containing protein</fullName>
    </recommendedName>
</protein>
<feature type="transmembrane region" description="Helical" evidence="1">
    <location>
        <begin position="63"/>
        <end position="82"/>
    </location>
</feature>
<dbReference type="EMBL" id="UINC01041292">
    <property type="protein sequence ID" value="SVB42366.1"/>
    <property type="molecule type" value="Genomic_DNA"/>
</dbReference>
<dbReference type="SUPFAM" id="SSF68906">
    <property type="entry name" value="SAP domain"/>
    <property type="match status" value="1"/>
</dbReference>
<keyword evidence="1" id="KW-1133">Transmembrane helix</keyword>
<evidence type="ECO:0000256" key="1">
    <source>
        <dbReference type="SAM" id="Phobius"/>
    </source>
</evidence>
<feature type="domain" description="SAP" evidence="2">
    <location>
        <begin position="18"/>
        <end position="52"/>
    </location>
</feature>